<dbReference type="AlphaFoldDB" id="A0A9K3PPX3"/>
<dbReference type="PANTHER" id="PTHR10332:SF88">
    <property type="entry name" value="EQUILIBRATIVE NUCLEOSIDE TRANSPORTER 1, ISOFORM A"/>
    <property type="match status" value="1"/>
</dbReference>
<evidence type="ECO:0000256" key="2">
    <source>
        <dbReference type="ARBA" id="ARBA00007965"/>
    </source>
</evidence>
<evidence type="ECO:0000256" key="7">
    <source>
        <dbReference type="SAM" id="MobiDB-lite"/>
    </source>
</evidence>
<feature type="compositionally biased region" description="Polar residues" evidence="7">
    <location>
        <begin position="130"/>
        <end position="143"/>
    </location>
</feature>
<dbReference type="Pfam" id="PF01733">
    <property type="entry name" value="Nucleoside_tran"/>
    <property type="match status" value="1"/>
</dbReference>
<comment type="subcellular location">
    <subcellularLocation>
        <location evidence="1">Membrane</location>
        <topology evidence="1">Multi-pass membrane protein</topology>
    </subcellularLocation>
</comment>
<dbReference type="GO" id="GO:0005337">
    <property type="term" value="F:nucleoside transmembrane transporter activity"/>
    <property type="evidence" value="ECO:0007669"/>
    <property type="project" value="InterPro"/>
</dbReference>
<organism evidence="9 10">
    <name type="scientific">Nitzschia inconspicua</name>
    <dbReference type="NCBI Taxonomy" id="303405"/>
    <lineage>
        <taxon>Eukaryota</taxon>
        <taxon>Sar</taxon>
        <taxon>Stramenopiles</taxon>
        <taxon>Ochrophyta</taxon>
        <taxon>Bacillariophyta</taxon>
        <taxon>Bacillariophyceae</taxon>
        <taxon>Bacillariophycidae</taxon>
        <taxon>Bacillariales</taxon>
        <taxon>Bacillariaceae</taxon>
        <taxon>Nitzschia</taxon>
    </lineage>
</organism>
<feature type="transmembrane region" description="Helical" evidence="8">
    <location>
        <begin position="152"/>
        <end position="176"/>
    </location>
</feature>
<sequence length="635" mass="69236">MERNDMTAEEAENANHQGTDFPVPASVIPALHLSDGMIRAIFLLLGVGILLPWNAFVSSKPYFAARLCGDDGEDIVNFEQYFGLVWNFSSVVSLGLIIAGQAIADHFKRVRSLSRGDISANPLNRAAHGNTPQNSELGSRTSTRSGGLDHSFFLVMLPLTIYMAVFSMQAVLVLVPKISPEKFLVLILCGLAVCGTCGAIATAGIVSAAGLFPPNIGINPFFSGQALGGVAVSMANFIAATVEDPSSYLEQHCATPNGTLVTSVDLERIGTLVARLDYEAQNIGEDGGNHSCSPYQVLDWAVFSYFVAGCIVLILCLVGFHLIHTYQIQRVREDYEMVHDTQSVVPNEPEADEVSPSISLELNDRINTGSLEHEGTVGGYKDHPSVVSSTLRDERAPPTSADLLSGSISVDDPTSSSNHCLRRVCESAEELANDNALDEFVEEYTDESDEIAVLSAIKGPVTCILLTFTVTLCLFPSWVSELRSIHECKNHFRLSNDLYVPFSFLFFNVGDLLGRMLAERIPVERVRHLSRKLVVGALMRVFFFPMFLLCLSTFGSQSNFILRSDIYSLTVQFLFAVTNGVLVSTSFMWSPHLVGNTSHMQERASEIMTFAVCFGLLSGSLLAFPFLQVASLILQ</sequence>
<feature type="transmembrane region" description="Helical" evidence="8">
    <location>
        <begin position="566"/>
        <end position="589"/>
    </location>
</feature>
<feature type="transmembrane region" description="Helical" evidence="8">
    <location>
        <begin position="183"/>
        <end position="212"/>
    </location>
</feature>
<evidence type="ECO:0000256" key="4">
    <source>
        <dbReference type="ARBA" id="ARBA00022692"/>
    </source>
</evidence>
<keyword evidence="10" id="KW-1185">Reference proteome</keyword>
<dbReference type="Proteomes" id="UP000693970">
    <property type="component" value="Unassembled WGS sequence"/>
</dbReference>
<dbReference type="OrthoDB" id="10261753at2759"/>
<keyword evidence="5 8" id="KW-1133">Transmembrane helix</keyword>
<comment type="similarity">
    <text evidence="2">Belongs to the SLC29A/ENT transporter (TC 2.A.57) family.</text>
</comment>
<gene>
    <name evidence="9" type="ORF">IV203_000361</name>
</gene>
<evidence type="ECO:0000256" key="3">
    <source>
        <dbReference type="ARBA" id="ARBA00022448"/>
    </source>
</evidence>
<evidence type="ECO:0000256" key="8">
    <source>
        <dbReference type="SAM" id="Phobius"/>
    </source>
</evidence>
<proteinExistence type="inferred from homology"/>
<feature type="transmembrane region" description="Helical" evidence="8">
    <location>
        <begin position="303"/>
        <end position="323"/>
    </location>
</feature>
<feature type="transmembrane region" description="Helical" evidence="8">
    <location>
        <begin position="610"/>
        <end position="634"/>
    </location>
</feature>
<dbReference type="EMBL" id="JAGRRH010000015">
    <property type="protein sequence ID" value="KAG7355675.1"/>
    <property type="molecule type" value="Genomic_DNA"/>
</dbReference>
<comment type="caution">
    <text evidence="9">The sequence shown here is derived from an EMBL/GenBank/DDBJ whole genome shotgun (WGS) entry which is preliminary data.</text>
</comment>
<keyword evidence="4 8" id="KW-0812">Transmembrane</keyword>
<feature type="transmembrane region" description="Helical" evidence="8">
    <location>
        <begin position="37"/>
        <end position="57"/>
    </location>
</feature>
<evidence type="ECO:0000256" key="5">
    <source>
        <dbReference type="ARBA" id="ARBA00022989"/>
    </source>
</evidence>
<evidence type="ECO:0000313" key="9">
    <source>
        <dbReference type="EMBL" id="KAG7355675.1"/>
    </source>
</evidence>
<keyword evidence="3" id="KW-0813">Transport</keyword>
<name>A0A9K3PPX3_9STRA</name>
<evidence type="ECO:0000256" key="1">
    <source>
        <dbReference type="ARBA" id="ARBA00004141"/>
    </source>
</evidence>
<feature type="transmembrane region" description="Helical" evidence="8">
    <location>
        <begin position="533"/>
        <end position="554"/>
    </location>
</feature>
<dbReference type="InterPro" id="IPR002259">
    <property type="entry name" value="Eqnu_transpt"/>
</dbReference>
<evidence type="ECO:0000313" key="10">
    <source>
        <dbReference type="Proteomes" id="UP000693970"/>
    </source>
</evidence>
<keyword evidence="6 8" id="KW-0472">Membrane</keyword>
<reference evidence="9" key="2">
    <citation type="submission" date="2021-04" db="EMBL/GenBank/DDBJ databases">
        <authorList>
            <person name="Podell S."/>
        </authorList>
    </citation>
    <scope>NUCLEOTIDE SEQUENCE</scope>
    <source>
        <strain evidence="9">Hildebrandi</strain>
    </source>
</reference>
<reference evidence="9" key="1">
    <citation type="journal article" date="2021" name="Sci. Rep.">
        <title>Diploid genomic architecture of Nitzschia inconspicua, an elite biomass production diatom.</title>
        <authorList>
            <person name="Oliver A."/>
            <person name="Podell S."/>
            <person name="Pinowska A."/>
            <person name="Traller J.C."/>
            <person name="Smith S.R."/>
            <person name="McClure R."/>
            <person name="Beliaev A."/>
            <person name="Bohutskyi P."/>
            <person name="Hill E.A."/>
            <person name="Rabines A."/>
            <person name="Zheng H."/>
            <person name="Allen L.Z."/>
            <person name="Kuo A."/>
            <person name="Grigoriev I.V."/>
            <person name="Allen A.E."/>
            <person name="Hazlebeck D."/>
            <person name="Allen E.E."/>
        </authorList>
    </citation>
    <scope>NUCLEOTIDE SEQUENCE</scope>
    <source>
        <strain evidence="9">Hildebrandi</strain>
    </source>
</reference>
<feature type="transmembrane region" description="Helical" evidence="8">
    <location>
        <begin position="84"/>
        <end position="104"/>
    </location>
</feature>
<evidence type="ECO:0000256" key="6">
    <source>
        <dbReference type="ARBA" id="ARBA00023136"/>
    </source>
</evidence>
<dbReference type="GO" id="GO:0005886">
    <property type="term" value="C:plasma membrane"/>
    <property type="evidence" value="ECO:0007669"/>
    <property type="project" value="TreeGrafter"/>
</dbReference>
<feature type="region of interest" description="Disordered" evidence="7">
    <location>
        <begin position="122"/>
        <end position="143"/>
    </location>
</feature>
<accession>A0A9K3PPX3</accession>
<dbReference type="PANTHER" id="PTHR10332">
    <property type="entry name" value="EQUILIBRATIVE NUCLEOSIDE TRANSPORTER"/>
    <property type="match status" value="1"/>
</dbReference>
<protein>
    <submittedName>
        <fullName evidence="9">Nucleoside transporter</fullName>
    </submittedName>
</protein>